<sequence length="270" mass="31264">MGISPAPVISQLQTFSQHWVAPNHVGIQPRSLQTQFQLAQAGYSQHENDSDRSNDSNVDPPPVLSVDYEGWFADSIRKECTRRGLKLKSSMKKTERIEVLRRHDIARTVYDERLLGDGGLPQGKNAASSRTKHCLYRFLNILFSDEFSTRYSQTVSMNEAFFWQGVRAVFVQVYEPNHERNLLAFRHELFKGVDPSIIRPHSEKKLYDMSKELLRNYFVVEQRFTASGQHENEFPDYVDKRGAVLYLRMWLEVRCYDLVASVPGFDGILR</sequence>
<gene>
    <name evidence="2" type="ORF">PHMEG_00032048</name>
</gene>
<dbReference type="EMBL" id="NBNE01010477">
    <property type="protein sequence ID" value="OWY97422.1"/>
    <property type="molecule type" value="Genomic_DNA"/>
</dbReference>
<name>A0A225UWV0_9STRA</name>
<reference evidence="3" key="1">
    <citation type="submission" date="2017-03" db="EMBL/GenBank/DDBJ databases">
        <title>Phytopthora megakarya and P. palmivora, two closely related causual agents of cacao black pod achieved similar genome size and gene model numbers by different mechanisms.</title>
        <authorList>
            <person name="Ali S."/>
            <person name="Shao J."/>
            <person name="Larry D.J."/>
            <person name="Kronmiller B."/>
            <person name="Shen D."/>
            <person name="Strem M.D."/>
            <person name="Melnick R.L."/>
            <person name="Guiltinan M.J."/>
            <person name="Tyler B.M."/>
            <person name="Meinhardt L.W."/>
            <person name="Bailey B.A."/>
        </authorList>
    </citation>
    <scope>NUCLEOTIDE SEQUENCE [LARGE SCALE GENOMIC DNA]</scope>
    <source>
        <strain evidence="3">zdho120</strain>
    </source>
</reference>
<keyword evidence="3" id="KW-1185">Reference proteome</keyword>
<accession>A0A225UWV0</accession>
<dbReference type="AlphaFoldDB" id="A0A225UWV0"/>
<feature type="region of interest" description="Disordered" evidence="1">
    <location>
        <begin position="37"/>
        <end position="61"/>
    </location>
</feature>
<comment type="caution">
    <text evidence="2">The sequence shown here is derived from an EMBL/GenBank/DDBJ whole genome shotgun (WGS) entry which is preliminary data.</text>
</comment>
<evidence type="ECO:0000256" key="1">
    <source>
        <dbReference type="SAM" id="MobiDB-lite"/>
    </source>
</evidence>
<evidence type="ECO:0000313" key="3">
    <source>
        <dbReference type="Proteomes" id="UP000198211"/>
    </source>
</evidence>
<dbReference type="OrthoDB" id="128967at2759"/>
<organism evidence="2 3">
    <name type="scientific">Phytophthora megakarya</name>
    <dbReference type="NCBI Taxonomy" id="4795"/>
    <lineage>
        <taxon>Eukaryota</taxon>
        <taxon>Sar</taxon>
        <taxon>Stramenopiles</taxon>
        <taxon>Oomycota</taxon>
        <taxon>Peronosporomycetes</taxon>
        <taxon>Peronosporales</taxon>
        <taxon>Peronosporaceae</taxon>
        <taxon>Phytophthora</taxon>
    </lineage>
</organism>
<proteinExistence type="predicted"/>
<dbReference type="Proteomes" id="UP000198211">
    <property type="component" value="Unassembled WGS sequence"/>
</dbReference>
<evidence type="ECO:0000313" key="2">
    <source>
        <dbReference type="EMBL" id="OWY97422.1"/>
    </source>
</evidence>
<protein>
    <submittedName>
        <fullName evidence="2">Uncharacterized protein</fullName>
    </submittedName>
</protein>